<dbReference type="InterPro" id="IPR012340">
    <property type="entry name" value="NA-bd_OB-fold"/>
</dbReference>
<evidence type="ECO:0000256" key="4">
    <source>
        <dbReference type="ARBA" id="ARBA00022763"/>
    </source>
</evidence>
<accession>A0A455T615</accession>
<evidence type="ECO:0000256" key="14">
    <source>
        <dbReference type="ARBA" id="ARBA00048988"/>
    </source>
</evidence>
<dbReference type="PROSITE" id="PS51194">
    <property type="entry name" value="HELICASE_CTER"/>
    <property type="match status" value="1"/>
</dbReference>
<dbReference type="InterPro" id="IPR047112">
    <property type="entry name" value="RecG/Mfd"/>
</dbReference>
<evidence type="ECO:0000259" key="18">
    <source>
        <dbReference type="PROSITE" id="PS51194"/>
    </source>
</evidence>
<dbReference type="Gene3D" id="1.10.150.20">
    <property type="entry name" value="5' to 3' exonuclease, C-terminal subdomain"/>
    <property type="match status" value="1"/>
</dbReference>
<keyword evidence="10 15" id="KW-0234">DNA repair</keyword>
<dbReference type="GO" id="GO:0043138">
    <property type="term" value="F:3'-5' DNA helicase activity"/>
    <property type="evidence" value="ECO:0007669"/>
    <property type="project" value="UniProtKB-EC"/>
</dbReference>
<dbReference type="CDD" id="cd17992">
    <property type="entry name" value="DEXHc_RecG"/>
    <property type="match status" value="1"/>
</dbReference>
<evidence type="ECO:0000256" key="5">
    <source>
        <dbReference type="ARBA" id="ARBA00022801"/>
    </source>
</evidence>
<dbReference type="CDD" id="cd04488">
    <property type="entry name" value="RecG_wedge_OBF"/>
    <property type="match status" value="1"/>
</dbReference>
<dbReference type="Gene3D" id="2.40.50.140">
    <property type="entry name" value="Nucleic acid-binding proteins"/>
    <property type="match status" value="1"/>
</dbReference>
<evidence type="ECO:0000259" key="17">
    <source>
        <dbReference type="PROSITE" id="PS51192"/>
    </source>
</evidence>
<dbReference type="GO" id="GO:0006281">
    <property type="term" value="P:DNA repair"/>
    <property type="evidence" value="ECO:0007669"/>
    <property type="project" value="UniProtKB-UniRule"/>
</dbReference>
<name>A0A455T615_9CHLR</name>
<dbReference type="SUPFAM" id="SSF50249">
    <property type="entry name" value="Nucleic acid-binding proteins"/>
    <property type="match status" value="1"/>
</dbReference>
<feature type="compositionally biased region" description="Basic and acidic residues" evidence="16">
    <location>
        <begin position="152"/>
        <end position="167"/>
    </location>
</feature>
<dbReference type="PANTHER" id="PTHR47964:SF1">
    <property type="entry name" value="ATP-DEPENDENT DNA HELICASE HOMOLOG RECG, CHLOROPLASTIC"/>
    <property type="match status" value="1"/>
</dbReference>
<feature type="domain" description="Helicase ATP-binding" evidence="17">
    <location>
        <begin position="507"/>
        <end position="668"/>
    </location>
</feature>
<dbReference type="Pfam" id="PF17191">
    <property type="entry name" value="RecG_wedge"/>
    <property type="match status" value="1"/>
</dbReference>
<feature type="domain" description="Helicase C-terminal" evidence="18">
    <location>
        <begin position="687"/>
        <end position="847"/>
    </location>
</feature>
<proteinExistence type="inferred from homology"/>
<gene>
    <name evidence="19" type="primary">recG</name>
    <name evidence="19" type="ORF">KTA_29700</name>
</gene>
<comment type="similarity">
    <text evidence="1 15">Belongs to the helicase family. RecG subfamily.</text>
</comment>
<evidence type="ECO:0000256" key="6">
    <source>
        <dbReference type="ARBA" id="ARBA00022806"/>
    </source>
</evidence>
<dbReference type="InterPro" id="IPR011545">
    <property type="entry name" value="DEAD/DEAH_box_helicase_dom"/>
</dbReference>
<feature type="region of interest" description="Disordered" evidence="16">
    <location>
        <begin position="97"/>
        <end position="167"/>
    </location>
</feature>
<keyword evidence="8" id="KW-0238">DNA-binding</keyword>
<dbReference type="InterPro" id="IPR004609">
    <property type="entry name" value="ATP-dep_DNA_helicase_RecG"/>
</dbReference>
<keyword evidence="7 15" id="KW-0067">ATP-binding</keyword>
<organism evidence="19">
    <name type="scientific">Thermogemmatispora argillosa</name>
    <dbReference type="NCBI Taxonomy" id="2045280"/>
    <lineage>
        <taxon>Bacteria</taxon>
        <taxon>Bacillati</taxon>
        <taxon>Chloroflexota</taxon>
        <taxon>Ktedonobacteria</taxon>
        <taxon>Thermogemmatisporales</taxon>
        <taxon>Thermogemmatisporaceae</taxon>
        <taxon>Thermogemmatispora</taxon>
    </lineage>
</organism>
<dbReference type="InterPro" id="IPR027417">
    <property type="entry name" value="P-loop_NTPase"/>
</dbReference>
<keyword evidence="5 15" id="KW-0378">Hydrolase</keyword>
<evidence type="ECO:0000256" key="10">
    <source>
        <dbReference type="ARBA" id="ARBA00023204"/>
    </source>
</evidence>
<dbReference type="InterPro" id="IPR014001">
    <property type="entry name" value="Helicase_ATP-bd"/>
</dbReference>
<dbReference type="SMART" id="SM00490">
    <property type="entry name" value="HELICc"/>
    <property type="match status" value="1"/>
</dbReference>
<dbReference type="GO" id="GO:0016887">
    <property type="term" value="F:ATP hydrolysis activity"/>
    <property type="evidence" value="ECO:0007669"/>
    <property type="project" value="RHEA"/>
</dbReference>
<dbReference type="AlphaFoldDB" id="A0A455T615"/>
<evidence type="ECO:0000256" key="13">
    <source>
        <dbReference type="ARBA" id="ARBA00034808"/>
    </source>
</evidence>
<dbReference type="NCBIfam" id="NF008165">
    <property type="entry name" value="PRK10917.1-3"/>
    <property type="match status" value="1"/>
</dbReference>
<evidence type="ECO:0000256" key="16">
    <source>
        <dbReference type="SAM" id="MobiDB-lite"/>
    </source>
</evidence>
<dbReference type="Pfam" id="PF00271">
    <property type="entry name" value="Helicase_C"/>
    <property type="match status" value="1"/>
</dbReference>
<comment type="catalytic activity">
    <reaction evidence="12 15">
        <text>Couples ATP hydrolysis with the unwinding of duplex DNA by translocating in the 3'-5' direction.</text>
        <dbReference type="EC" id="5.6.2.4"/>
    </reaction>
</comment>
<dbReference type="SUPFAM" id="SSF52540">
    <property type="entry name" value="P-loop containing nucleoside triphosphate hydrolases"/>
    <property type="match status" value="2"/>
</dbReference>
<dbReference type="SMART" id="SM00487">
    <property type="entry name" value="DEXDc"/>
    <property type="match status" value="1"/>
</dbReference>
<dbReference type="InterPro" id="IPR045562">
    <property type="entry name" value="RecG_dom3_C"/>
</dbReference>
<sequence>MTTGTNTALKSYIERARKVLQHEQRTNHRDQAVKPGGLEVFVKHWLDEIKPVCHALGRDLRPFYRLASYLEGYRQQDPMQRAANLRAALALLNELDREHTSVSSQPPPPEPGARWHTNEPGSGGQLVRPAPGPTPLRDQPRAGGNTSPLRPARSEPGRGSRERQEAELDRLALDGRSSPGHAALTLLTADVSAIHGVGPTVAARLRSLGIHTVGDLLFYFPREHRDYSKLLSIAELPFDEVVTTRGLIWEVKTSRTSSGRTRTVATLSDSTGRLSAVWFNQPYLQKQLSEARGEWLVVTGVKQRFGNKVTFTVRSHELPEKGELLNTGILVPVYPLTEGLPARTMRRLTRWVVDRYAALIPDHLPPTIRQAAGLLPLSEAIAQMHYPANEEMLAAARRRLAFDELFLIQLGMQERRTRWQRELPSGQAFKVDLARIFVEPTPAEREAVQAAATAGKHEADAQGAQGAQAMAGTTLWTSLADQRPFEATLPFRFTAAQRRVLCEILGDLSRSRPMCRLLQGDVGSGKTAVAAAALFVAALNGYQGAIMAPTEILAEQHARSIGAMLAPFGIRTVLLTGGLRPKERALGRAAIESGEAAVVIGTHALIQEDVTFQRLGLVIIDEQHRFGVEQREALRQKGYHPHMLVMTATPIPRTLALTLYGDLDLSVIDQLPPGRQKVITRWRTGARREEAYRLVEQQVAEGRQAFIICPLVDESESLSARAVTAEYERLSREVFPHRRLGLLHGGMKPAEKDAVMRRFRDHELDILVATSVVEVGIDVPNATVMVIEDADRFGLSQLHQFRGRVGRGAHQSYCYVLSADAGPQARERLAIFQETDDGFKLAEHDLRLRGPGDFIGVRQSGMPELRIADFNDTRLIEEARTLAIRLWESDPYLQRPEHAPLREHLSRFWQAFIPH</sequence>
<evidence type="ECO:0000256" key="15">
    <source>
        <dbReference type="RuleBase" id="RU363016"/>
    </source>
</evidence>
<dbReference type="Pfam" id="PF00270">
    <property type="entry name" value="DEAD"/>
    <property type="match status" value="1"/>
</dbReference>
<dbReference type="Pfam" id="PF19833">
    <property type="entry name" value="RecG_dom3_C"/>
    <property type="match status" value="1"/>
</dbReference>
<comment type="catalytic activity">
    <reaction evidence="14 15">
        <text>ATP + H2O = ADP + phosphate + H(+)</text>
        <dbReference type="Rhea" id="RHEA:13065"/>
        <dbReference type="ChEBI" id="CHEBI:15377"/>
        <dbReference type="ChEBI" id="CHEBI:15378"/>
        <dbReference type="ChEBI" id="CHEBI:30616"/>
        <dbReference type="ChEBI" id="CHEBI:43474"/>
        <dbReference type="ChEBI" id="CHEBI:456216"/>
        <dbReference type="EC" id="5.6.2.4"/>
    </reaction>
</comment>
<reference evidence="19" key="1">
    <citation type="submission" date="2018-12" db="EMBL/GenBank/DDBJ databases">
        <title>Novel natural products biosynthetic potential of the class Ktedonobacteria.</title>
        <authorList>
            <person name="Zheng Y."/>
            <person name="Saitou A."/>
            <person name="Wang C.M."/>
            <person name="Toyoda A."/>
            <person name="Minakuchi Y."/>
            <person name="Sekiguchi Y."/>
            <person name="Ueda K."/>
            <person name="Takano H."/>
            <person name="Sakai Y."/>
            <person name="Yokota A."/>
            <person name="Yabe S."/>
        </authorList>
    </citation>
    <scope>NUCLEOTIDE SEQUENCE</scope>
    <source>
        <strain evidence="19">A3-2</strain>
    </source>
</reference>
<evidence type="ECO:0000256" key="7">
    <source>
        <dbReference type="ARBA" id="ARBA00022840"/>
    </source>
</evidence>
<keyword evidence="9 15" id="KW-0233">DNA recombination</keyword>
<dbReference type="PROSITE" id="PS51192">
    <property type="entry name" value="HELICASE_ATP_BIND_1"/>
    <property type="match status" value="1"/>
</dbReference>
<evidence type="ECO:0000256" key="8">
    <source>
        <dbReference type="ARBA" id="ARBA00023125"/>
    </source>
</evidence>
<dbReference type="EC" id="5.6.2.4" evidence="13 15"/>
<dbReference type="EMBL" id="AP019377">
    <property type="protein sequence ID" value="BBH94771.1"/>
    <property type="molecule type" value="Genomic_DNA"/>
</dbReference>
<dbReference type="PANTHER" id="PTHR47964">
    <property type="entry name" value="ATP-DEPENDENT DNA HELICASE HOMOLOG RECG, CHLOROPLASTIC"/>
    <property type="match status" value="1"/>
</dbReference>
<dbReference type="InterPro" id="IPR001650">
    <property type="entry name" value="Helicase_C-like"/>
</dbReference>
<evidence type="ECO:0000256" key="11">
    <source>
        <dbReference type="ARBA" id="ARBA00023235"/>
    </source>
</evidence>
<evidence type="ECO:0000256" key="3">
    <source>
        <dbReference type="ARBA" id="ARBA00022741"/>
    </source>
</evidence>
<comment type="function">
    <text evidence="15">Plays a critical role in recombination and DNA repair. Helps process Holliday junction intermediates to mature products by catalyzing branch migration. Has replication fork regression activity, unwinds stalled or blocked replication forks to make a HJ that can be resolved. Has a DNA unwinding activity characteristic of a DNA helicase with 3'-5' polarity.</text>
</comment>
<dbReference type="NCBIfam" id="NF008168">
    <property type="entry name" value="PRK10917.2-2"/>
    <property type="match status" value="1"/>
</dbReference>
<evidence type="ECO:0000256" key="9">
    <source>
        <dbReference type="ARBA" id="ARBA00023172"/>
    </source>
</evidence>
<keyword evidence="11" id="KW-0413">Isomerase</keyword>
<evidence type="ECO:0000256" key="1">
    <source>
        <dbReference type="ARBA" id="ARBA00007504"/>
    </source>
</evidence>
<dbReference type="GO" id="GO:0003677">
    <property type="term" value="F:DNA binding"/>
    <property type="evidence" value="ECO:0007669"/>
    <property type="project" value="UniProtKB-KW"/>
</dbReference>
<evidence type="ECO:0000256" key="2">
    <source>
        <dbReference type="ARBA" id="ARBA00017846"/>
    </source>
</evidence>
<dbReference type="GO" id="GO:0005524">
    <property type="term" value="F:ATP binding"/>
    <property type="evidence" value="ECO:0007669"/>
    <property type="project" value="UniProtKB-KW"/>
</dbReference>
<keyword evidence="3 15" id="KW-0547">Nucleotide-binding</keyword>
<evidence type="ECO:0000313" key="19">
    <source>
        <dbReference type="EMBL" id="BBH94771.1"/>
    </source>
</evidence>
<dbReference type="NCBIfam" id="TIGR00643">
    <property type="entry name" value="recG"/>
    <property type="match status" value="1"/>
</dbReference>
<dbReference type="CDD" id="cd18811">
    <property type="entry name" value="SF2_C_RecG"/>
    <property type="match status" value="1"/>
</dbReference>
<dbReference type="GO" id="GO:0006310">
    <property type="term" value="P:DNA recombination"/>
    <property type="evidence" value="ECO:0007669"/>
    <property type="project" value="UniProtKB-UniRule"/>
</dbReference>
<keyword evidence="4 15" id="KW-0227">DNA damage</keyword>
<dbReference type="InterPro" id="IPR033454">
    <property type="entry name" value="RecG_wedge"/>
</dbReference>
<dbReference type="Gene3D" id="3.40.50.300">
    <property type="entry name" value="P-loop containing nucleotide triphosphate hydrolases"/>
    <property type="match status" value="2"/>
</dbReference>
<protein>
    <recommendedName>
        <fullName evidence="2 15">ATP-dependent DNA helicase RecG</fullName>
        <ecNumber evidence="13 15">5.6.2.4</ecNumber>
    </recommendedName>
</protein>
<keyword evidence="6 15" id="KW-0347">Helicase</keyword>
<evidence type="ECO:0000256" key="12">
    <source>
        <dbReference type="ARBA" id="ARBA00034617"/>
    </source>
</evidence>